<accession>A0A0A0J7U3</accession>
<dbReference type="OrthoDB" id="9816296at2"/>
<evidence type="ECO:0000256" key="3">
    <source>
        <dbReference type="SAM" id="MobiDB-lite"/>
    </source>
</evidence>
<evidence type="ECO:0000259" key="4">
    <source>
        <dbReference type="PROSITE" id="PS50977"/>
    </source>
</evidence>
<dbReference type="PANTHER" id="PTHR30055:SF146">
    <property type="entry name" value="HTH-TYPE TRANSCRIPTIONAL DUAL REGULATOR CECR"/>
    <property type="match status" value="1"/>
</dbReference>
<proteinExistence type="predicted"/>
<reference evidence="5 6" key="1">
    <citation type="submission" date="2013-08" db="EMBL/GenBank/DDBJ databases">
        <title>The genome sequence of Knoellia sinensis.</title>
        <authorList>
            <person name="Zhu W."/>
            <person name="Wang G."/>
        </authorList>
    </citation>
    <scope>NUCLEOTIDE SEQUENCE [LARGE SCALE GENOMIC DNA]</scope>
    <source>
        <strain evidence="5 6">KCTC 19936</strain>
    </source>
</reference>
<evidence type="ECO:0000313" key="5">
    <source>
        <dbReference type="EMBL" id="KGN32107.1"/>
    </source>
</evidence>
<dbReference type="EMBL" id="AVPJ01000008">
    <property type="protein sequence ID" value="KGN32107.1"/>
    <property type="molecule type" value="Genomic_DNA"/>
</dbReference>
<dbReference type="InterPro" id="IPR050109">
    <property type="entry name" value="HTH-type_TetR-like_transc_reg"/>
</dbReference>
<dbReference type="AlphaFoldDB" id="A0A0A0J7U3"/>
<evidence type="ECO:0000256" key="2">
    <source>
        <dbReference type="PROSITE-ProRule" id="PRU00335"/>
    </source>
</evidence>
<name>A0A0A0J7U3_9MICO</name>
<dbReference type="Proteomes" id="UP000030002">
    <property type="component" value="Unassembled WGS sequence"/>
</dbReference>
<feature type="DNA-binding region" description="H-T-H motif" evidence="2">
    <location>
        <begin position="35"/>
        <end position="54"/>
    </location>
</feature>
<evidence type="ECO:0000313" key="6">
    <source>
        <dbReference type="Proteomes" id="UP000030002"/>
    </source>
</evidence>
<evidence type="ECO:0000256" key="1">
    <source>
        <dbReference type="ARBA" id="ARBA00023125"/>
    </source>
</evidence>
<feature type="compositionally biased region" description="Low complexity" evidence="3">
    <location>
        <begin position="200"/>
        <end position="221"/>
    </location>
</feature>
<keyword evidence="6" id="KW-1185">Reference proteome</keyword>
<dbReference type="RefSeq" id="WP_084072162.1">
    <property type="nucleotide sequence ID" value="NZ_AVPJ01000008.1"/>
</dbReference>
<dbReference type="PRINTS" id="PR00455">
    <property type="entry name" value="HTHTETR"/>
</dbReference>
<dbReference type="InterPro" id="IPR009057">
    <property type="entry name" value="Homeodomain-like_sf"/>
</dbReference>
<dbReference type="STRING" id="1385520.N802_10950"/>
<dbReference type="GO" id="GO:0003700">
    <property type="term" value="F:DNA-binding transcription factor activity"/>
    <property type="evidence" value="ECO:0007669"/>
    <property type="project" value="TreeGrafter"/>
</dbReference>
<dbReference type="GO" id="GO:0000976">
    <property type="term" value="F:transcription cis-regulatory region binding"/>
    <property type="evidence" value="ECO:0007669"/>
    <property type="project" value="TreeGrafter"/>
</dbReference>
<feature type="domain" description="HTH tetR-type" evidence="4">
    <location>
        <begin position="12"/>
        <end position="72"/>
    </location>
</feature>
<sequence>MSTVTRARLEPDKRREQILACAIELFGERPYAAVSTTEIATAAGVTRGLLHHYFGTKRGLYVEVVREMLIVPRMALPDGVPDSLEARIAGCVTWLLDMVSEHGRTFVAVAGAEGVGDDPEVEALLIEADDIAARRLLTLLGVDPAVVDSDRARGIGRSYGALAKGAIREWIREGSLTRDEVHDLLARILRTVVTEVLNGTPTTAVPDTVTPNTAAPNTVTPKTQSEKTP</sequence>
<dbReference type="Gene3D" id="1.10.357.10">
    <property type="entry name" value="Tetracycline Repressor, domain 2"/>
    <property type="match status" value="1"/>
</dbReference>
<dbReference type="InterPro" id="IPR001647">
    <property type="entry name" value="HTH_TetR"/>
</dbReference>
<dbReference type="eggNOG" id="COG1309">
    <property type="taxonomic scope" value="Bacteria"/>
</dbReference>
<comment type="caution">
    <text evidence="5">The sequence shown here is derived from an EMBL/GenBank/DDBJ whole genome shotgun (WGS) entry which is preliminary data.</text>
</comment>
<protein>
    <submittedName>
        <fullName evidence="5">Transcriptional regulator</fullName>
    </submittedName>
</protein>
<keyword evidence="1 2" id="KW-0238">DNA-binding</keyword>
<dbReference type="SUPFAM" id="SSF46689">
    <property type="entry name" value="Homeodomain-like"/>
    <property type="match status" value="1"/>
</dbReference>
<dbReference type="Pfam" id="PF00440">
    <property type="entry name" value="TetR_N"/>
    <property type="match status" value="1"/>
</dbReference>
<feature type="region of interest" description="Disordered" evidence="3">
    <location>
        <begin position="200"/>
        <end position="229"/>
    </location>
</feature>
<dbReference type="PANTHER" id="PTHR30055">
    <property type="entry name" value="HTH-TYPE TRANSCRIPTIONAL REGULATOR RUTR"/>
    <property type="match status" value="1"/>
</dbReference>
<organism evidence="5 6">
    <name type="scientific">Knoellia sinensis KCTC 19936</name>
    <dbReference type="NCBI Taxonomy" id="1385520"/>
    <lineage>
        <taxon>Bacteria</taxon>
        <taxon>Bacillati</taxon>
        <taxon>Actinomycetota</taxon>
        <taxon>Actinomycetes</taxon>
        <taxon>Micrococcales</taxon>
        <taxon>Intrasporangiaceae</taxon>
        <taxon>Knoellia</taxon>
    </lineage>
</organism>
<gene>
    <name evidence="5" type="ORF">N802_10950</name>
</gene>
<dbReference type="PROSITE" id="PS50977">
    <property type="entry name" value="HTH_TETR_2"/>
    <property type="match status" value="1"/>
</dbReference>